<evidence type="ECO:0000313" key="2">
    <source>
        <dbReference type="EMBL" id="BCU82935.1"/>
    </source>
</evidence>
<keyword evidence="1" id="KW-0472">Membrane</keyword>
<feature type="transmembrane region" description="Helical" evidence="1">
    <location>
        <begin position="120"/>
        <end position="141"/>
    </location>
</feature>
<protein>
    <submittedName>
        <fullName evidence="2">Membrane protein</fullName>
    </submittedName>
</protein>
<keyword evidence="3" id="KW-1185">Reference proteome</keyword>
<dbReference type="Proteomes" id="UP000677436">
    <property type="component" value="Chromosome"/>
</dbReference>
<keyword evidence="1" id="KW-0812">Transmembrane</keyword>
<feature type="transmembrane region" description="Helical" evidence="1">
    <location>
        <begin position="79"/>
        <end position="99"/>
    </location>
</feature>
<accession>A0A8D5ZNP2</accession>
<dbReference type="PANTHER" id="PTHR37692">
    <property type="entry name" value="HYPOTHETICAL MEMBRANE SPANNING PROTEIN"/>
    <property type="match status" value="1"/>
</dbReference>
<dbReference type="EMBL" id="AP024601">
    <property type="protein sequence ID" value="BCU82935.1"/>
    <property type="molecule type" value="Genomic_DNA"/>
</dbReference>
<evidence type="ECO:0000313" key="3">
    <source>
        <dbReference type="Proteomes" id="UP000677436"/>
    </source>
</evidence>
<reference evidence="2" key="1">
    <citation type="journal article" date="2013" name="Int. J. Syst. Evol. Microbiol.">
        <title>Polycladomyces abyssicola gen. nov., sp. nov., a thermophilic filamentous bacterium isolated from hemipelagic sediment.</title>
        <authorList>
            <person name="Tsubouchi T."/>
            <person name="Shimane Y."/>
            <person name="Mori K."/>
            <person name="Usui K."/>
            <person name="Hiraki T."/>
            <person name="Tame A."/>
            <person name="Uematsu K."/>
            <person name="Maruyama T."/>
            <person name="Hatada Y."/>
        </authorList>
    </citation>
    <scope>NUCLEOTIDE SEQUENCE</scope>
    <source>
        <strain evidence="2">JIR-001</strain>
    </source>
</reference>
<evidence type="ECO:0000256" key="1">
    <source>
        <dbReference type="SAM" id="Phobius"/>
    </source>
</evidence>
<dbReference type="Pfam" id="PF04238">
    <property type="entry name" value="DUF420"/>
    <property type="match status" value="1"/>
</dbReference>
<name>A0A8D5ZNP2_9BACL</name>
<dbReference type="KEGG" id="pabs:JIR001_27180"/>
<proteinExistence type="predicted"/>
<dbReference type="AlphaFoldDB" id="A0A8D5ZNP2"/>
<reference evidence="2" key="2">
    <citation type="journal article" date="2021" name="Microbiol. Resour. Announc.">
        <title>Complete Genome Sequence of Polycladomyces abyssicola JIR-001T, Isolated from Hemipelagic Sediment in Deep Seawater.</title>
        <authorList>
            <person name="Tsubouchi T."/>
            <person name="Kaneko Y."/>
        </authorList>
    </citation>
    <scope>NUCLEOTIDE SEQUENCE</scope>
    <source>
        <strain evidence="2">JIR-001</strain>
    </source>
</reference>
<keyword evidence="1" id="KW-1133">Transmembrane helix</keyword>
<sequence length="151" mass="16953">MQVSISMLLATVSTSCTVTSAICMAAGWVAIKKKKVDVHKRLMWLSVFFASLFFVLYMSRTVLIGNTAFGGPESLKTAYNVFLAVHIFLTILSPVLVITTMTFAYRKRFDRHKRLGRRAAVIWFVTAITGVLVYLLLFVIFPPGPTTNHFQ</sequence>
<feature type="transmembrane region" description="Helical" evidence="1">
    <location>
        <begin position="42"/>
        <end position="59"/>
    </location>
</feature>
<feature type="transmembrane region" description="Helical" evidence="1">
    <location>
        <begin position="6"/>
        <end position="30"/>
    </location>
</feature>
<dbReference type="PANTHER" id="PTHR37692:SF1">
    <property type="entry name" value="DUF420 DOMAIN-CONTAINING PROTEIN"/>
    <property type="match status" value="1"/>
</dbReference>
<dbReference type="InterPro" id="IPR007352">
    <property type="entry name" value="DUF420"/>
</dbReference>
<gene>
    <name evidence="2" type="ORF">JIR001_27180</name>
</gene>
<organism evidence="2 3">
    <name type="scientific">Polycladomyces abyssicola</name>
    <dbReference type="NCBI Taxonomy" id="1125966"/>
    <lineage>
        <taxon>Bacteria</taxon>
        <taxon>Bacillati</taxon>
        <taxon>Bacillota</taxon>
        <taxon>Bacilli</taxon>
        <taxon>Bacillales</taxon>
        <taxon>Thermoactinomycetaceae</taxon>
        <taxon>Polycladomyces</taxon>
    </lineage>
</organism>